<organism evidence="3 4">
    <name type="scientific">Candidatus Daviesbacteria bacterium GW2011_GWA2_40_9</name>
    <dbReference type="NCBI Taxonomy" id="1618424"/>
    <lineage>
        <taxon>Bacteria</taxon>
        <taxon>Candidatus Daviesiibacteriota</taxon>
    </lineage>
</organism>
<dbReference type="SUPFAM" id="SSF53448">
    <property type="entry name" value="Nucleotide-diphospho-sugar transferases"/>
    <property type="match status" value="1"/>
</dbReference>
<feature type="domain" description="Glycosyltransferase 2-like" evidence="2">
    <location>
        <begin position="3"/>
        <end position="138"/>
    </location>
</feature>
<dbReference type="PANTHER" id="PTHR43630:SF2">
    <property type="entry name" value="GLYCOSYLTRANSFERASE"/>
    <property type="match status" value="1"/>
</dbReference>
<dbReference type="EMBL" id="LCAB01000011">
    <property type="protein sequence ID" value="KKR82561.1"/>
    <property type="molecule type" value="Genomic_DNA"/>
</dbReference>
<dbReference type="InterPro" id="IPR001173">
    <property type="entry name" value="Glyco_trans_2-like"/>
</dbReference>
<keyword evidence="1" id="KW-0472">Membrane</keyword>
<proteinExistence type="predicted"/>
<evidence type="ECO:0000313" key="3">
    <source>
        <dbReference type="EMBL" id="KKR82561.1"/>
    </source>
</evidence>
<gene>
    <name evidence="3" type="ORF">UU29_C0011G0008</name>
</gene>
<dbReference type="PANTHER" id="PTHR43630">
    <property type="entry name" value="POLY-BETA-1,6-N-ACETYL-D-GLUCOSAMINE SYNTHASE"/>
    <property type="match status" value="1"/>
</dbReference>
<comment type="caution">
    <text evidence="3">The sequence shown here is derived from an EMBL/GenBank/DDBJ whole genome shotgun (WGS) entry which is preliminary data.</text>
</comment>
<keyword evidence="1" id="KW-0812">Transmembrane</keyword>
<dbReference type="Pfam" id="PF00535">
    <property type="entry name" value="Glycos_transf_2"/>
    <property type="match status" value="1"/>
</dbReference>
<reference evidence="3 4" key="1">
    <citation type="journal article" date="2015" name="Nature">
        <title>rRNA introns, odd ribosomes, and small enigmatic genomes across a large radiation of phyla.</title>
        <authorList>
            <person name="Brown C.T."/>
            <person name="Hug L.A."/>
            <person name="Thomas B.C."/>
            <person name="Sharon I."/>
            <person name="Castelle C.J."/>
            <person name="Singh A."/>
            <person name="Wilkins M.J."/>
            <person name="Williams K.H."/>
            <person name="Banfield J.F."/>
        </authorList>
    </citation>
    <scope>NUCLEOTIDE SEQUENCE [LARGE SCALE GENOMIC DNA]</scope>
</reference>
<dbReference type="PATRIC" id="fig|1618424.3.peg.881"/>
<dbReference type="Proteomes" id="UP000034601">
    <property type="component" value="Unassembled WGS sequence"/>
</dbReference>
<protein>
    <submittedName>
        <fullName evidence="3">Glycosyl transferase family 2</fullName>
    </submittedName>
</protein>
<dbReference type="GO" id="GO:0016740">
    <property type="term" value="F:transferase activity"/>
    <property type="evidence" value="ECO:0007669"/>
    <property type="project" value="UniProtKB-KW"/>
</dbReference>
<dbReference type="AlphaFoldDB" id="A0A0G0U5U7"/>
<dbReference type="Gene3D" id="3.90.550.10">
    <property type="entry name" value="Spore Coat Polysaccharide Biosynthesis Protein SpsA, Chain A"/>
    <property type="match status" value="1"/>
</dbReference>
<dbReference type="InterPro" id="IPR029044">
    <property type="entry name" value="Nucleotide-diphossugar_trans"/>
</dbReference>
<evidence type="ECO:0000313" key="4">
    <source>
        <dbReference type="Proteomes" id="UP000034601"/>
    </source>
</evidence>
<accession>A0A0G0U5U7</accession>
<feature type="transmembrane region" description="Helical" evidence="1">
    <location>
        <begin position="216"/>
        <end position="237"/>
    </location>
</feature>
<sequence>MISVIILTRNEEDRIKACLESVKWADEIIVADNDSTDKTLEVVKKYTDKVFVYKGQDFAQLRNMAMGKVSGDWVFYVDADERVLKPLREEVEEITQKGDKSAYAVSRRNIIFGQEVNYGPYKDDWMVRLFKRDKFKAWVGKVHEYGTFEGNLGYTKNSLLHLTHRNIDHFILKSLEWSKIDAKLRLETQHPKMTKWRFLRIFLTELYHQGIKRRGFLSGTVGIIDSILQVFFFYMTYVRLWEMQQTKPLEEEYKEIDQKLMGNDFQY</sequence>
<name>A0A0G0U5U7_9BACT</name>
<evidence type="ECO:0000256" key="1">
    <source>
        <dbReference type="SAM" id="Phobius"/>
    </source>
</evidence>
<dbReference type="CDD" id="cd02511">
    <property type="entry name" value="Beta4Glucosyltransferase"/>
    <property type="match status" value="1"/>
</dbReference>
<keyword evidence="3" id="KW-0808">Transferase</keyword>
<keyword evidence="1" id="KW-1133">Transmembrane helix</keyword>
<evidence type="ECO:0000259" key="2">
    <source>
        <dbReference type="Pfam" id="PF00535"/>
    </source>
</evidence>